<dbReference type="InterPro" id="IPR028086">
    <property type="entry name" value="FNIP_C_dom"/>
</dbReference>
<evidence type="ECO:0000259" key="1">
    <source>
        <dbReference type="PROSITE" id="PS51836"/>
    </source>
</evidence>
<protein>
    <submittedName>
        <fullName evidence="2">FNIP1</fullName>
    </submittedName>
</protein>
<gene>
    <name evidence="2" type="ORF">EB796_006201</name>
</gene>
<dbReference type="EMBL" id="VXIV02000871">
    <property type="protein sequence ID" value="KAF6035483.1"/>
    <property type="molecule type" value="Genomic_DNA"/>
</dbReference>
<dbReference type="InterPro" id="IPR037545">
    <property type="entry name" value="DENN_FNIP1/2"/>
</dbReference>
<sequence length="83" mass="9669">MAMVETVSNLAKLRMSPEFILMHMEDRLQEMFFKSRMLSEYIKSRKKVDMDELDAMFGMETSDIKFLLSVSATHSTVNVHGIY</sequence>
<feature type="domain" description="UDENN FNIP1/2-type" evidence="1">
    <location>
        <begin position="1"/>
        <end position="74"/>
    </location>
</feature>
<evidence type="ECO:0000313" key="2">
    <source>
        <dbReference type="EMBL" id="KAF6035483.1"/>
    </source>
</evidence>
<proteinExistence type="predicted"/>
<dbReference type="AlphaFoldDB" id="A0A7J7KB99"/>
<dbReference type="Pfam" id="PF14638">
    <property type="entry name" value="FNIP_C"/>
    <property type="match status" value="1"/>
</dbReference>
<evidence type="ECO:0000313" key="3">
    <source>
        <dbReference type="Proteomes" id="UP000593567"/>
    </source>
</evidence>
<dbReference type="GO" id="GO:0051087">
    <property type="term" value="F:protein-folding chaperone binding"/>
    <property type="evidence" value="ECO:0007669"/>
    <property type="project" value="TreeGrafter"/>
</dbReference>
<dbReference type="Proteomes" id="UP000593567">
    <property type="component" value="Unassembled WGS sequence"/>
</dbReference>
<dbReference type="PANTHER" id="PTHR21634">
    <property type="entry name" value="RE13835P"/>
    <property type="match status" value="1"/>
</dbReference>
<dbReference type="GO" id="GO:0042030">
    <property type="term" value="F:ATPase inhibitor activity"/>
    <property type="evidence" value="ECO:0007669"/>
    <property type="project" value="TreeGrafter"/>
</dbReference>
<dbReference type="OrthoDB" id="10051712at2759"/>
<reference evidence="2" key="1">
    <citation type="submission" date="2020-06" db="EMBL/GenBank/DDBJ databases">
        <title>Draft genome of Bugula neritina, a colonial animal packing powerful symbionts and potential medicines.</title>
        <authorList>
            <person name="Rayko M."/>
        </authorList>
    </citation>
    <scope>NUCLEOTIDE SEQUENCE [LARGE SCALE GENOMIC DNA]</scope>
    <source>
        <strain evidence="2">Kwan_BN1</strain>
    </source>
</reference>
<dbReference type="PROSITE" id="PS51836">
    <property type="entry name" value="DENN_FNIP12"/>
    <property type="match status" value="1"/>
</dbReference>
<name>A0A7J7KB99_BUGNE</name>
<dbReference type="PANTHER" id="PTHR21634:SF9">
    <property type="entry name" value="RE13835P"/>
    <property type="match status" value="1"/>
</dbReference>
<keyword evidence="3" id="KW-1185">Reference proteome</keyword>
<comment type="caution">
    <text evidence="2">The sequence shown here is derived from an EMBL/GenBank/DDBJ whole genome shotgun (WGS) entry which is preliminary data.</text>
</comment>
<organism evidence="2 3">
    <name type="scientific">Bugula neritina</name>
    <name type="common">Brown bryozoan</name>
    <name type="synonym">Sertularia neritina</name>
    <dbReference type="NCBI Taxonomy" id="10212"/>
    <lineage>
        <taxon>Eukaryota</taxon>
        <taxon>Metazoa</taxon>
        <taxon>Spiralia</taxon>
        <taxon>Lophotrochozoa</taxon>
        <taxon>Bryozoa</taxon>
        <taxon>Gymnolaemata</taxon>
        <taxon>Cheilostomatida</taxon>
        <taxon>Flustrina</taxon>
        <taxon>Buguloidea</taxon>
        <taxon>Bugulidae</taxon>
        <taxon>Bugula</taxon>
    </lineage>
</organism>
<dbReference type="GO" id="GO:0005737">
    <property type="term" value="C:cytoplasm"/>
    <property type="evidence" value="ECO:0007669"/>
    <property type="project" value="TreeGrafter"/>
</dbReference>
<accession>A0A7J7KB99</accession>